<evidence type="ECO:0000256" key="1">
    <source>
        <dbReference type="ARBA" id="ARBA00004141"/>
    </source>
</evidence>
<keyword evidence="4 6" id="KW-1133">Transmembrane helix</keyword>
<dbReference type="Pfam" id="PF03649">
    <property type="entry name" value="UPF0014"/>
    <property type="match status" value="1"/>
</dbReference>
<feature type="transmembrane region" description="Helical" evidence="6">
    <location>
        <begin position="117"/>
        <end position="137"/>
    </location>
</feature>
<keyword evidence="5 6" id="KW-0472">Membrane</keyword>
<organism evidence="7 8">
    <name type="scientific">Bacillus yapensis</name>
    <dbReference type="NCBI Taxonomy" id="2492960"/>
    <lineage>
        <taxon>Bacteria</taxon>
        <taxon>Bacillati</taxon>
        <taxon>Bacillota</taxon>
        <taxon>Bacilli</taxon>
        <taxon>Bacillales</taxon>
        <taxon>Bacillaceae</taxon>
        <taxon>Bacillus</taxon>
    </lineage>
</organism>
<dbReference type="PANTHER" id="PTHR30028:SF0">
    <property type="entry name" value="PROTEIN ALUMINUM SENSITIVE 3"/>
    <property type="match status" value="1"/>
</dbReference>
<keyword evidence="3 6" id="KW-0812">Transmembrane</keyword>
<comment type="similarity">
    <text evidence="2">Belongs to the UPF0014 family.</text>
</comment>
<evidence type="ECO:0000256" key="6">
    <source>
        <dbReference type="SAM" id="Phobius"/>
    </source>
</evidence>
<evidence type="ECO:0000256" key="4">
    <source>
        <dbReference type="ARBA" id="ARBA00022989"/>
    </source>
</evidence>
<name>A0A3S0IG48_9BACI</name>
<feature type="transmembrane region" description="Helical" evidence="6">
    <location>
        <begin position="44"/>
        <end position="73"/>
    </location>
</feature>
<reference evidence="7 8" key="1">
    <citation type="submission" date="2018-12" db="EMBL/GenBank/DDBJ databases">
        <title>Bacillus yapensis draft genome sequence.</title>
        <authorList>
            <person name="Yu L."/>
            <person name="Xu X."/>
            <person name="Tang X."/>
        </authorList>
    </citation>
    <scope>NUCLEOTIDE SEQUENCE [LARGE SCALE GENOMIC DNA]</scope>
    <source>
        <strain evidence="7 8">XXST-01</strain>
    </source>
</reference>
<dbReference type="EMBL" id="RXNT01000007">
    <property type="protein sequence ID" value="RTR31816.1"/>
    <property type="molecule type" value="Genomic_DNA"/>
</dbReference>
<evidence type="ECO:0000256" key="5">
    <source>
        <dbReference type="ARBA" id="ARBA00023136"/>
    </source>
</evidence>
<evidence type="ECO:0000256" key="2">
    <source>
        <dbReference type="ARBA" id="ARBA00005268"/>
    </source>
</evidence>
<sequence length="254" mass="27667">MSLLAIILSFIFVILALVLSTAFKLGLGKDIIITCVRATIQLLVVGYILNAVFGFDHPLGIILMLLVMILVAAQNAAKRGRNIPFVFWKIFITISIVEIVTQGFLLGLKIVPATPQYIISISGMIIGNSMIIANLFLNRLQAEIDLRKEEILLVLSLGGSVKQSIFPILKNSIRASLIPTIEGQKTIGLVQLPGMMTGQIIAGADPIQAVKFQLLIVFLIMAAASLTAIILGFLLYPSLFNKEQQLVPNRFLSP</sequence>
<evidence type="ECO:0000313" key="7">
    <source>
        <dbReference type="EMBL" id="RTR31816.1"/>
    </source>
</evidence>
<keyword evidence="8" id="KW-1185">Reference proteome</keyword>
<gene>
    <name evidence="7" type="primary">fetB</name>
    <name evidence="7" type="ORF">EKG37_09905</name>
</gene>
<feature type="transmembrane region" description="Helical" evidence="6">
    <location>
        <begin position="214"/>
        <end position="236"/>
    </location>
</feature>
<protein>
    <submittedName>
        <fullName evidence="7">Iron export ABC transporter permease subunit FetB</fullName>
    </submittedName>
</protein>
<feature type="transmembrane region" description="Helical" evidence="6">
    <location>
        <begin position="85"/>
        <end position="105"/>
    </location>
</feature>
<dbReference type="AlphaFoldDB" id="A0A3S0IG48"/>
<evidence type="ECO:0000313" key="8">
    <source>
        <dbReference type="Proteomes" id="UP000271374"/>
    </source>
</evidence>
<comment type="caution">
    <text evidence="7">The sequence shown here is derived from an EMBL/GenBank/DDBJ whole genome shotgun (WGS) entry which is preliminary data.</text>
</comment>
<dbReference type="GO" id="GO:0005886">
    <property type="term" value="C:plasma membrane"/>
    <property type="evidence" value="ECO:0007669"/>
    <property type="project" value="TreeGrafter"/>
</dbReference>
<dbReference type="InterPro" id="IPR005226">
    <property type="entry name" value="UPF0014_fam"/>
</dbReference>
<dbReference type="PANTHER" id="PTHR30028">
    <property type="entry name" value="UPF0014 INNER MEMBRANE PROTEIN YBBM-RELATED"/>
    <property type="match status" value="1"/>
</dbReference>
<proteinExistence type="inferred from homology"/>
<dbReference type="RefSeq" id="WP_126408546.1">
    <property type="nucleotide sequence ID" value="NZ_RXNT01000007.1"/>
</dbReference>
<dbReference type="Proteomes" id="UP000271374">
    <property type="component" value="Unassembled WGS sequence"/>
</dbReference>
<evidence type="ECO:0000256" key="3">
    <source>
        <dbReference type="ARBA" id="ARBA00022692"/>
    </source>
</evidence>
<comment type="subcellular location">
    <subcellularLocation>
        <location evidence="1">Membrane</location>
        <topology evidence="1">Multi-pass membrane protein</topology>
    </subcellularLocation>
</comment>
<dbReference type="OrthoDB" id="9791807at2"/>
<accession>A0A3S0IG48</accession>